<feature type="chain" id="PRO_5004977579" description="L,D-TPase catalytic domain-containing protein" evidence="10">
    <location>
        <begin position="20"/>
        <end position="230"/>
    </location>
</feature>
<comment type="similarity">
    <text evidence="2">Belongs to the YkuD family.</text>
</comment>
<dbReference type="SUPFAM" id="SSF141523">
    <property type="entry name" value="L,D-transpeptidase catalytic domain-like"/>
    <property type="match status" value="1"/>
</dbReference>
<evidence type="ECO:0000313" key="12">
    <source>
        <dbReference type="EMBL" id="ETX14182.1"/>
    </source>
</evidence>
<evidence type="ECO:0000256" key="5">
    <source>
        <dbReference type="ARBA" id="ARBA00022801"/>
    </source>
</evidence>
<comment type="caution">
    <text evidence="12">The sequence shown here is derived from an EMBL/GenBank/DDBJ whole genome shotgun (WGS) entry which is preliminary data.</text>
</comment>
<evidence type="ECO:0000256" key="1">
    <source>
        <dbReference type="ARBA" id="ARBA00004752"/>
    </source>
</evidence>
<keyword evidence="3" id="KW-0328">Glycosyltransferase</keyword>
<gene>
    <name evidence="12" type="ORF">OCH239_04850</name>
</gene>
<comment type="pathway">
    <text evidence="1 9">Cell wall biogenesis; peptidoglycan biosynthesis.</text>
</comment>
<dbReference type="Pfam" id="PF03734">
    <property type="entry name" value="YkuD"/>
    <property type="match status" value="1"/>
</dbReference>
<dbReference type="RefSeq" id="WP_037263368.1">
    <property type="nucleotide sequence ID" value="NZ_JALZ01000013.1"/>
</dbReference>
<evidence type="ECO:0000256" key="8">
    <source>
        <dbReference type="ARBA" id="ARBA00023316"/>
    </source>
</evidence>
<feature type="active site" description="Nucleophile" evidence="9">
    <location>
        <position position="194"/>
    </location>
</feature>
<dbReference type="AlphaFoldDB" id="X7EE11"/>
<dbReference type="PANTHER" id="PTHR30582">
    <property type="entry name" value="L,D-TRANSPEPTIDASE"/>
    <property type="match status" value="1"/>
</dbReference>
<accession>X7EE11</accession>
<evidence type="ECO:0000256" key="6">
    <source>
        <dbReference type="ARBA" id="ARBA00022960"/>
    </source>
</evidence>
<dbReference type="GO" id="GO:0016757">
    <property type="term" value="F:glycosyltransferase activity"/>
    <property type="evidence" value="ECO:0007669"/>
    <property type="project" value="UniProtKB-KW"/>
</dbReference>
<dbReference type="PATRIC" id="fig|1449350.3.peg.2667"/>
<evidence type="ECO:0000256" key="7">
    <source>
        <dbReference type="ARBA" id="ARBA00022984"/>
    </source>
</evidence>
<sequence length="230" mass="25307">MNRRSFVALGAASALVACARPEPAPIPSVAEAPPTRSLPAHYGAITDEPFPIAAIDPAALPPEHWRREVVNPWPDRPRGDIVVDPDRAVLHFVESRDRAMRYSCSVGAQGFDWEGTARLQFRREWPRWKVPETMIARQPELEPYSAANGGMDPGPGNPLGARALYLFRNGKDTLYRVHGDAVPEELGHAVSSGCIRMLNHDVIELYERAVHGASVTVLPSMRPKGMASVY</sequence>
<dbReference type="GO" id="GO:0008360">
    <property type="term" value="P:regulation of cell shape"/>
    <property type="evidence" value="ECO:0007669"/>
    <property type="project" value="UniProtKB-UniRule"/>
</dbReference>
<dbReference type="OrthoDB" id="9795305at2"/>
<feature type="signal peptide" evidence="10">
    <location>
        <begin position="1"/>
        <end position="19"/>
    </location>
</feature>
<name>X7EE11_9RHOB</name>
<dbReference type="GO" id="GO:0005576">
    <property type="term" value="C:extracellular region"/>
    <property type="evidence" value="ECO:0007669"/>
    <property type="project" value="TreeGrafter"/>
</dbReference>
<evidence type="ECO:0000256" key="3">
    <source>
        <dbReference type="ARBA" id="ARBA00022676"/>
    </source>
</evidence>
<dbReference type="PROSITE" id="PS52029">
    <property type="entry name" value="LD_TPASE"/>
    <property type="match status" value="1"/>
</dbReference>
<dbReference type="InterPro" id="IPR038063">
    <property type="entry name" value="Transpep_catalytic_dom"/>
</dbReference>
<dbReference type="GO" id="GO:0071555">
    <property type="term" value="P:cell wall organization"/>
    <property type="evidence" value="ECO:0007669"/>
    <property type="project" value="UniProtKB-UniRule"/>
</dbReference>
<dbReference type="GO" id="GO:0018104">
    <property type="term" value="P:peptidoglycan-protein cross-linking"/>
    <property type="evidence" value="ECO:0007669"/>
    <property type="project" value="TreeGrafter"/>
</dbReference>
<dbReference type="PROSITE" id="PS51257">
    <property type="entry name" value="PROKAR_LIPOPROTEIN"/>
    <property type="match status" value="1"/>
</dbReference>
<dbReference type="Proteomes" id="UP000022447">
    <property type="component" value="Unassembled WGS sequence"/>
</dbReference>
<dbReference type="UniPathway" id="UPA00219"/>
<evidence type="ECO:0000256" key="4">
    <source>
        <dbReference type="ARBA" id="ARBA00022679"/>
    </source>
</evidence>
<keyword evidence="6 9" id="KW-0133">Cell shape</keyword>
<feature type="domain" description="L,D-TPase catalytic" evidence="11">
    <location>
        <begin position="79"/>
        <end position="218"/>
    </location>
</feature>
<keyword evidence="13" id="KW-1185">Reference proteome</keyword>
<dbReference type="Gene3D" id="2.40.440.10">
    <property type="entry name" value="L,D-transpeptidase catalytic domain-like"/>
    <property type="match status" value="1"/>
</dbReference>
<keyword evidence="10" id="KW-0732">Signal</keyword>
<keyword evidence="5" id="KW-0378">Hydrolase</keyword>
<dbReference type="EMBL" id="JALZ01000013">
    <property type="protein sequence ID" value="ETX14182.1"/>
    <property type="molecule type" value="Genomic_DNA"/>
</dbReference>
<keyword evidence="4" id="KW-0808">Transferase</keyword>
<evidence type="ECO:0000259" key="11">
    <source>
        <dbReference type="PROSITE" id="PS52029"/>
    </source>
</evidence>
<dbReference type="STRING" id="1449350.OCH239_04850"/>
<dbReference type="CDD" id="cd16913">
    <property type="entry name" value="YkuD_like"/>
    <property type="match status" value="1"/>
</dbReference>
<reference evidence="12 13" key="1">
    <citation type="submission" date="2014-01" db="EMBL/GenBank/DDBJ databases">
        <title>Roseivivax halodurans JCM 10272 Genome Sequencing.</title>
        <authorList>
            <person name="Lai Q."/>
            <person name="Li G."/>
            <person name="Shao Z."/>
        </authorList>
    </citation>
    <scope>NUCLEOTIDE SEQUENCE [LARGE SCALE GENOMIC DNA]</scope>
    <source>
        <strain evidence="12 13">JCM 10272</strain>
    </source>
</reference>
<evidence type="ECO:0000256" key="10">
    <source>
        <dbReference type="SAM" id="SignalP"/>
    </source>
</evidence>
<dbReference type="GO" id="GO:0071972">
    <property type="term" value="F:peptidoglycan L,D-transpeptidase activity"/>
    <property type="evidence" value="ECO:0007669"/>
    <property type="project" value="TreeGrafter"/>
</dbReference>
<dbReference type="InterPro" id="IPR005490">
    <property type="entry name" value="LD_TPept_cat_dom"/>
</dbReference>
<organism evidence="12 13">
    <name type="scientific">Roseivivax halodurans JCM 10272</name>
    <dbReference type="NCBI Taxonomy" id="1449350"/>
    <lineage>
        <taxon>Bacteria</taxon>
        <taxon>Pseudomonadati</taxon>
        <taxon>Pseudomonadota</taxon>
        <taxon>Alphaproteobacteria</taxon>
        <taxon>Rhodobacterales</taxon>
        <taxon>Roseobacteraceae</taxon>
        <taxon>Roseivivax</taxon>
    </lineage>
</organism>
<evidence type="ECO:0000256" key="2">
    <source>
        <dbReference type="ARBA" id="ARBA00005992"/>
    </source>
</evidence>
<proteinExistence type="inferred from homology"/>
<evidence type="ECO:0000256" key="9">
    <source>
        <dbReference type="PROSITE-ProRule" id="PRU01373"/>
    </source>
</evidence>
<dbReference type="PANTHER" id="PTHR30582:SF24">
    <property type="entry name" value="L,D-TRANSPEPTIDASE ERFK_SRFK-RELATED"/>
    <property type="match status" value="1"/>
</dbReference>
<keyword evidence="7 9" id="KW-0573">Peptidoglycan synthesis</keyword>
<keyword evidence="8 9" id="KW-0961">Cell wall biogenesis/degradation</keyword>
<dbReference type="eggNOG" id="COG1376">
    <property type="taxonomic scope" value="Bacteria"/>
</dbReference>
<evidence type="ECO:0000313" key="13">
    <source>
        <dbReference type="Proteomes" id="UP000022447"/>
    </source>
</evidence>
<protein>
    <recommendedName>
        <fullName evidence="11">L,D-TPase catalytic domain-containing protein</fullName>
    </recommendedName>
</protein>
<feature type="active site" description="Proton donor/acceptor" evidence="9">
    <location>
        <position position="178"/>
    </location>
</feature>
<dbReference type="InterPro" id="IPR050979">
    <property type="entry name" value="LD-transpeptidase"/>
</dbReference>